<dbReference type="EMBL" id="BQNB010021292">
    <property type="protein sequence ID" value="GJU04874.1"/>
    <property type="molecule type" value="Genomic_DNA"/>
</dbReference>
<keyword evidence="1" id="KW-0548">Nucleotidyltransferase</keyword>
<keyword evidence="1" id="KW-0808">Transferase</keyword>
<feature type="non-terminal residue" evidence="1">
    <location>
        <position position="1"/>
    </location>
</feature>
<dbReference type="InterPro" id="IPR036397">
    <property type="entry name" value="RNaseH_sf"/>
</dbReference>
<reference evidence="1" key="2">
    <citation type="submission" date="2022-01" db="EMBL/GenBank/DDBJ databases">
        <authorList>
            <person name="Yamashiro T."/>
            <person name="Shiraishi A."/>
            <person name="Satake H."/>
            <person name="Nakayama K."/>
        </authorList>
    </citation>
    <scope>NUCLEOTIDE SEQUENCE</scope>
</reference>
<dbReference type="Proteomes" id="UP001151760">
    <property type="component" value="Unassembled WGS sequence"/>
</dbReference>
<dbReference type="SUPFAM" id="SSF53098">
    <property type="entry name" value="Ribonuclease H-like"/>
    <property type="match status" value="1"/>
</dbReference>
<organism evidence="1 2">
    <name type="scientific">Tanacetum coccineum</name>
    <dbReference type="NCBI Taxonomy" id="301880"/>
    <lineage>
        <taxon>Eukaryota</taxon>
        <taxon>Viridiplantae</taxon>
        <taxon>Streptophyta</taxon>
        <taxon>Embryophyta</taxon>
        <taxon>Tracheophyta</taxon>
        <taxon>Spermatophyta</taxon>
        <taxon>Magnoliopsida</taxon>
        <taxon>eudicotyledons</taxon>
        <taxon>Gunneridae</taxon>
        <taxon>Pentapetalae</taxon>
        <taxon>asterids</taxon>
        <taxon>campanulids</taxon>
        <taxon>Asterales</taxon>
        <taxon>Asteraceae</taxon>
        <taxon>Asteroideae</taxon>
        <taxon>Anthemideae</taxon>
        <taxon>Anthemidinae</taxon>
        <taxon>Tanacetum</taxon>
    </lineage>
</organism>
<name>A0ABQ5J0Z5_9ASTR</name>
<dbReference type="Gene3D" id="3.30.420.10">
    <property type="entry name" value="Ribonuclease H-like superfamily/Ribonuclease H"/>
    <property type="match status" value="1"/>
</dbReference>
<keyword evidence="1" id="KW-0695">RNA-directed DNA polymerase</keyword>
<reference evidence="1" key="1">
    <citation type="journal article" date="2022" name="Int. J. Mol. Sci.">
        <title>Draft Genome of Tanacetum Coccineum: Genomic Comparison of Closely Related Tanacetum-Family Plants.</title>
        <authorList>
            <person name="Yamashiro T."/>
            <person name="Shiraishi A."/>
            <person name="Nakayama K."/>
            <person name="Satake H."/>
        </authorList>
    </citation>
    <scope>NUCLEOTIDE SEQUENCE</scope>
</reference>
<dbReference type="InterPro" id="IPR012337">
    <property type="entry name" value="RNaseH-like_sf"/>
</dbReference>
<accession>A0ABQ5J0Z5</accession>
<protein>
    <submittedName>
        <fullName evidence="1">Reverse transcriptase domain-containing protein</fullName>
    </submittedName>
</protein>
<comment type="caution">
    <text evidence="1">The sequence shown here is derived from an EMBL/GenBank/DDBJ whole genome shotgun (WGS) entry which is preliminary data.</text>
</comment>
<keyword evidence="2" id="KW-1185">Reference proteome</keyword>
<gene>
    <name evidence="1" type="ORF">Tco_1121304</name>
</gene>
<evidence type="ECO:0000313" key="2">
    <source>
        <dbReference type="Proteomes" id="UP001151760"/>
    </source>
</evidence>
<sequence>SGQVENTNRALKRILERTVKDNPAIWSRKLDDALWAFCTAYKTPTRTTPYKLIHAALAVLITGASQSRQHDTLVRLLKEVRLKINLGQSVSDLISYLPQNLFDVGSGRISIVTVNTFKHHSDVLAKSQG</sequence>
<dbReference type="GO" id="GO:0003964">
    <property type="term" value="F:RNA-directed DNA polymerase activity"/>
    <property type="evidence" value="ECO:0007669"/>
    <property type="project" value="UniProtKB-KW"/>
</dbReference>
<proteinExistence type="predicted"/>
<evidence type="ECO:0000313" key="1">
    <source>
        <dbReference type="EMBL" id="GJU04874.1"/>
    </source>
</evidence>